<gene>
    <name evidence="1" type="ORF">E5344_12835</name>
</gene>
<dbReference type="OrthoDB" id="7209364at2"/>
<dbReference type="Gene3D" id="3.30.1780.10">
    <property type="entry name" value="ornithine cyclodeaminase, domain 1"/>
    <property type="match status" value="1"/>
</dbReference>
<dbReference type="Proteomes" id="UP000309893">
    <property type="component" value="Unassembled WGS sequence"/>
</dbReference>
<dbReference type="SUPFAM" id="SSF51735">
    <property type="entry name" value="NAD(P)-binding Rossmann-fold domains"/>
    <property type="match status" value="1"/>
</dbReference>
<proteinExistence type="predicted"/>
<protein>
    <submittedName>
        <fullName evidence="1">Ornithine cyclodeaminase family protein</fullName>
    </submittedName>
</protein>
<sequence length="434" mass="44939">MVTTAKIVASAWSSRRATSRAMLVSFRFANLGYRIGHLCYDDVSRDFRAVNFLSAIGQCVGAFCRGIMRDSLVSCRTILAAPACGGVAAATWRSRFGIPKGDPMTTLTLTSADVEVLADADEMRRAMAAAHRALHAHRAVQPRPHPLPFVGAAGPDAPTVVPMSALSEELGLFAVKVLADAPRNRAVGLPAQRSTVAVFDAATAECVAMIDGRALTRLRTAAVTALVTDVLARTDAQVATLIGAGPLAAEHARALVRVRDLAQIRVWSRSAARAEACVQQLRAEGIPALVAVTTESALEGADVVCTLTPAQEPFLSRALLGSDVHVNAVGSPPRPMFSEVHADVFAAARAVVVDDPAVALAESGNVRDACAAGALVPEQLIPLGDVVAAEPGAAPGGLTIFNSVGIGIQDLYAAHVLCARASAVGAGTMVAIRA</sequence>
<dbReference type="InterPro" id="IPR003462">
    <property type="entry name" value="ODC_Mu_crystall"/>
</dbReference>
<dbReference type="Gene3D" id="3.40.50.720">
    <property type="entry name" value="NAD(P)-binding Rossmann-like Domain"/>
    <property type="match status" value="1"/>
</dbReference>
<evidence type="ECO:0000313" key="1">
    <source>
        <dbReference type="EMBL" id="TGY34680.1"/>
    </source>
</evidence>
<name>A0A4V3RJ61_9MICO</name>
<dbReference type="InterPro" id="IPR023401">
    <property type="entry name" value="ODC_N"/>
</dbReference>
<dbReference type="GO" id="GO:0005737">
    <property type="term" value="C:cytoplasm"/>
    <property type="evidence" value="ECO:0007669"/>
    <property type="project" value="TreeGrafter"/>
</dbReference>
<reference evidence="1 2" key="1">
    <citation type="submission" date="2019-04" db="EMBL/GenBank/DDBJ databases">
        <title>Microbes associate with the intestines of laboratory mice.</title>
        <authorList>
            <person name="Navarre W."/>
            <person name="Wong E."/>
            <person name="Huang K."/>
            <person name="Tropini C."/>
            <person name="Ng K."/>
            <person name="Yu B."/>
        </authorList>
    </citation>
    <scope>NUCLEOTIDE SEQUENCE [LARGE SCALE GENOMIC DNA]</scope>
    <source>
        <strain evidence="1 2">NM46_B2-13</strain>
    </source>
</reference>
<evidence type="ECO:0000313" key="2">
    <source>
        <dbReference type="Proteomes" id="UP000309893"/>
    </source>
</evidence>
<dbReference type="AlphaFoldDB" id="A0A4V3RJ61"/>
<organism evidence="1 2">
    <name type="scientific">Microbacterium laevaniformans</name>
    <dbReference type="NCBI Taxonomy" id="36807"/>
    <lineage>
        <taxon>Bacteria</taxon>
        <taxon>Bacillati</taxon>
        <taxon>Actinomycetota</taxon>
        <taxon>Actinomycetes</taxon>
        <taxon>Micrococcales</taxon>
        <taxon>Microbacteriaceae</taxon>
        <taxon>Microbacterium</taxon>
    </lineage>
</organism>
<dbReference type="PANTHER" id="PTHR13812">
    <property type="entry name" value="KETIMINE REDUCTASE MU-CRYSTALLIN"/>
    <property type="match status" value="1"/>
</dbReference>
<dbReference type="InterPro" id="IPR036291">
    <property type="entry name" value="NAD(P)-bd_dom_sf"/>
</dbReference>
<dbReference type="EMBL" id="SRYO01000009">
    <property type="protein sequence ID" value="TGY34680.1"/>
    <property type="molecule type" value="Genomic_DNA"/>
</dbReference>
<accession>A0A4V3RJ61</accession>
<comment type="caution">
    <text evidence="1">The sequence shown here is derived from an EMBL/GenBank/DDBJ whole genome shotgun (WGS) entry which is preliminary data.</text>
</comment>
<dbReference type="PANTHER" id="PTHR13812:SF19">
    <property type="entry name" value="KETIMINE REDUCTASE MU-CRYSTALLIN"/>
    <property type="match status" value="1"/>
</dbReference>
<dbReference type="Pfam" id="PF02423">
    <property type="entry name" value="OCD_Mu_crystall"/>
    <property type="match status" value="1"/>
</dbReference>